<dbReference type="AlphaFoldDB" id="A0A849I6F8"/>
<dbReference type="Proteomes" id="UP000564885">
    <property type="component" value="Unassembled WGS sequence"/>
</dbReference>
<protein>
    <submittedName>
        <fullName evidence="1">Uncharacterized protein</fullName>
    </submittedName>
</protein>
<dbReference type="EMBL" id="JABEPP010000003">
    <property type="protein sequence ID" value="NNM72968.1"/>
    <property type="molecule type" value="Genomic_DNA"/>
</dbReference>
<accession>A0A849I6F8</accession>
<reference evidence="1 2" key="1">
    <citation type="submission" date="2020-04" db="EMBL/GenBank/DDBJ databases">
        <title>Enterovirga sp. isolate from soil.</title>
        <authorList>
            <person name="Chea S."/>
            <person name="Kim D.-U."/>
        </authorList>
    </citation>
    <scope>NUCLEOTIDE SEQUENCE [LARGE SCALE GENOMIC DNA]</scope>
    <source>
        <strain evidence="1 2">DB1703</strain>
    </source>
</reference>
<keyword evidence="2" id="KW-1185">Reference proteome</keyword>
<gene>
    <name evidence="1" type="ORF">HJG44_11320</name>
</gene>
<name>A0A849I6F8_9HYPH</name>
<sequence>MFTATLLSVSLGGEAAYAQASGCGDIQPMLLQRKSIGERITAATRGKKQIDAKRACSDFGSLVANGDKVLKWAEANKEWCQIPDNFIQSIKEDHGRAVKIRGQACGAAAKQAQMEKQAREGGGGGGLLGGGGLSGVTRLPQGAL</sequence>
<evidence type="ECO:0000313" key="2">
    <source>
        <dbReference type="Proteomes" id="UP000564885"/>
    </source>
</evidence>
<organism evidence="1 2">
    <name type="scientific">Enterovirga aerilata</name>
    <dbReference type="NCBI Taxonomy" id="2730920"/>
    <lineage>
        <taxon>Bacteria</taxon>
        <taxon>Pseudomonadati</taxon>
        <taxon>Pseudomonadota</taxon>
        <taxon>Alphaproteobacteria</taxon>
        <taxon>Hyphomicrobiales</taxon>
        <taxon>Methylobacteriaceae</taxon>
        <taxon>Enterovirga</taxon>
    </lineage>
</organism>
<comment type="caution">
    <text evidence="1">The sequence shown here is derived from an EMBL/GenBank/DDBJ whole genome shotgun (WGS) entry which is preliminary data.</text>
</comment>
<evidence type="ECO:0000313" key="1">
    <source>
        <dbReference type="EMBL" id="NNM72968.1"/>
    </source>
</evidence>
<proteinExistence type="predicted"/>